<accession>A0ABD2CFL1</accession>
<keyword evidence="1" id="KW-1133">Transmembrane helix</keyword>
<dbReference type="Proteomes" id="UP001607303">
    <property type="component" value="Unassembled WGS sequence"/>
</dbReference>
<gene>
    <name evidence="2" type="ORF">V1477_008064</name>
</gene>
<protein>
    <submittedName>
        <fullName evidence="2">Uncharacterized protein</fullName>
    </submittedName>
</protein>
<feature type="transmembrane region" description="Helical" evidence="1">
    <location>
        <begin position="71"/>
        <end position="97"/>
    </location>
</feature>
<dbReference type="AlphaFoldDB" id="A0ABD2CFL1"/>
<organism evidence="2 3">
    <name type="scientific">Vespula maculifrons</name>
    <name type="common">Eastern yellow jacket</name>
    <name type="synonym">Wasp</name>
    <dbReference type="NCBI Taxonomy" id="7453"/>
    <lineage>
        <taxon>Eukaryota</taxon>
        <taxon>Metazoa</taxon>
        <taxon>Ecdysozoa</taxon>
        <taxon>Arthropoda</taxon>
        <taxon>Hexapoda</taxon>
        <taxon>Insecta</taxon>
        <taxon>Pterygota</taxon>
        <taxon>Neoptera</taxon>
        <taxon>Endopterygota</taxon>
        <taxon>Hymenoptera</taxon>
        <taxon>Apocrita</taxon>
        <taxon>Aculeata</taxon>
        <taxon>Vespoidea</taxon>
        <taxon>Vespidae</taxon>
        <taxon>Vespinae</taxon>
        <taxon>Vespula</taxon>
    </lineage>
</organism>
<name>A0ABD2CFL1_VESMC</name>
<reference evidence="2 3" key="1">
    <citation type="journal article" date="2024" name="Ann. Entomol. Soc. Am.">
        <title>Genomic analyses of the southern and eastern yellowjacket wasps (Hymenoptera: Vespidae) reveal evolutionary signatures of social life.</title>
        <authorList>
            <person name="Catto M.A."/>
            <person name="Caine P.B."/>
            <person name="Orr S.E."/>
            <person name="Hunt B.G."/>
            <person name="Goodisman M.A.D."/>
        </authorList>
    </citation>
    <scope>NUCLEOTIDE SEQUENCE [LARGE SCALE GENOMIC DNA]</scope>
    <source>
        <strain evidence="2">232</strain>
        <tissue evidence="2">Head and thorax</tissue>
    </source>
</reference>
<evidence type="ECO:0000313" key="2">
    <source>
        <dbReference type="EMBL" id="KAL2743806.1"/>
    </source>
</evidence>
<evidence type="ECO:0000313" key="3">
    <source>
        <dbReference type="Proteomes" id="UP001607303"/>
    </source>
</evidence>
<keyword evidence="1" id="KW-0472">Membrane</keyword>
<keyword evidence="1" id="KW-0812">Transmembrane</keyword>
<proteinExistence type="predicted"/>
<dbReference type="EMBL" id="JAYRBN010000054">
    <property type="protein sequence ID" value="KAL2743806.1"/>
    <property type="molecule type" value="Genomic_DNA"/>
</dbReference>
<evidence type="ECO:0000256" key="1">
    <source>
        <dbReference type="SAM" id="Phobius"/>
    </source>
</evidence>
<feature type="transmembrane region" description="Helical" evidence="1">
    <location>
        <begin position="118"/>
        <end position="137"/>
    </location>
</feature>
<feature type="non-terminal residue" evidence="2">
    <location>
        <position position="268"/>
    </location>
</feature>
<keyword evidence="3" id="KW-1185">Reference proteome</keyword>
<comment type="caution">
    <text evidence="2">The sequence shown here is derived from an EMBL/GenBank/DDBJ whole genome shotgun (WGS) entry which is preliminary data.</text>
</comment>
<sequence length="268" mass="30643">MEVKLKKFVRCPFIFNLACLIRGVSNKTNCKHSQYFLKDRKSFQWNICKSFCVLFRILGSVHHGKLSKTQYFYIIITFSSESTTISTNFIFIVLPHVESFLLRVNSTWQLFFRKFKKIGAFMTSLDLICLGGLGLVYRVNFCWVADSFAISVVPTRNASFWSFEVLHSPPQGFSAYTCVPNSIECLISEDVRLKDREIFHYSINIFGNSKSDIADEKSSIVCIEDTSNPQVLLSRTPVIFLIIRSLAITNLKPQSICLALKSLAIIVW</sequence>